<comment type="caution">
    <text evidence="1">The sequence shown here is derived from an EMBL/GenBank/DDBJ whole genome shotgun (WGS) entry which is preliminary data.</text>
</comment>
<dbReference type="SUPFAM" id="SSF46785">
    <property type="entry name" value="Winged helix' DNA-binding domain"/>
    <property type="match status" value="1"/>
</dbReference>
<accession>A0A644TL96</accession>
<dbReference type="EMBL" id="VSSQ01000038">
    <property type="protein sequence ID" value="MPL67713.1"/>
    <property type="molecule type" value="Genomic_DNA"/>
</dbReference>
<reference evidence="1" key="1">
    <citation type="submission" date="2019-08" db="EMBL/GenBank/DDBJ databases">
        <authorList>
            <person name="Kucharzyk K."/>
            <person name="Murdoch R.W."/>
            <person name="Higgins S."/>
            <person name="Loffler F."/>
        </authorList>
    </citation>
    <scope>NUCLEOTIDE SEQUENCE</scope>
</reference>
<evidence type="ECO:0008006" key="2">
    <source>
        <dbReference type="Google" id="ProtNLM"/>
    </source>
</evidence>
<proteinExistence type="predicted"/>
<gene>
    <name evidence="1" type="ORF">SDC9_13411</name>
</gene>
<sequence length="60" mass="6582">MDNKDKVIQAFQASAKALSASQVAQATGVDKKEVDKIMGALKKEGKLESPKACFWQWKKA</sequence>
<organism evidence="1">
    <name type="scientific">bioreactor metagenome</name>
    <dbReference type="NCBI Taxonomy" id="1076179"/>
    <lineage>
        <taxon>unclassified sequences</taxon>
        <taxon>metagenomes</taxon>
        <taxon>ecological metagenomes</taxon>
    </lineage>
</organism>
<name>A0A644TL96_9ZZZZ</name>
<dbReference type="InterPro" id="IPR036390">
    <property type="entry name" value="WH_DNA-bd_sf"/>
</dbReference>
<dbReference type="AlphaFoldDB" id="A0A644TL96"/>
<dbReference type="InterPro" id="IPR036388">
    <property type="entry name" value="WH-like_DNA-bd_sf"/>
</dbReference>
<dbReference type="Gene3D" id="1.10.10.10">
    <property type="entry name" value="Winged helix-like DNA-binding domain superfamily/Winged helix DNA-binding domain"/>
    <property type="match status" value="1"/>
</dbReference>
<evidence type="ECO:0000313" key="1">
    <source>
        <dbReference type="EMBL" id="MPL67713.1"/>
    </source>
</evidence>
<protein>
    <recommendedName>
        <fullName evidence="2">MarR family transcriptional regulator</fullName>
    </recommendedName>
</protein>